<proteinExistence type="predicted"/>
<dbReference type="PRINTS" id="PR00038">
    <property type="entry name" value="HTHLUXR"/>
</dbReference>
<dbReference type="InterPro" id="IPR058245">
    <property type="entry name" value="NreC/VraR/RcsB-like_REC"/>
</dbReference>
<protein>
    <submittedName>
        <fullName evidence="6">Two component transcriptional regulator, LuxR family</fullName>
    </submittedName>
</protein>
<dbReference type="PROSITE" id="PS50110">
    <property type="entry name" value="RESPONSE_REGULATORY"/>
    <property type="match status" value="1"/>
</dbReference>
<dbReference type="InterPro" id="IPR011006">
    <property type="entry name" value="CheY-like_superfamily"/>
</dbReference>
<accession>A0A0P8C663</accession>
<dbReference type="InterPro" id="IPR039420">
    <property type="entry name" value="WalR-like"/>
</dbReference>
<dbReference type="AlphaFoldDB" id="A0A0P8C663"/>
<comment type="caution">
    <text evidence="6">The sequence shown here is derived from an EMBL/GenBank/DDBJ whole genome shotgun (WGS) entry which is preliminary data.</text>
</comment>
<dbReference type="GO" id="GO:0006355">
    <property type="term" value="P:regulation of DNA-templated transcription"/>
    <property type="evidence" value="ECO:0007669"/>
    <property type="project" value="InterPro"/>
</dbReference>
<evidence type="ECO:0000256" key="3">
    <source>
        <dbReference type="PROSITE-ProRule" id="PRU00169"/>
    </source>
</evidence>
<feature type="modified residue" description="4-aspartylphosphate" evidence="3">
    <location>
        <position position="60"/>
    </location>
</feature>
<dbReference type="SMART" id="SM00421">
    <property type="entry name" value="HTH_LUXR"/>
    <property type="match status" value="1"/>
</dbReference>
<dbReference type="SUPFAM" id="SSF46894">
    <property type="entry name" value="C-terminal effector domain of the bipartite response regulators"/>
    <property type="match status" value="1"/>
</dbReference>
<dbReference type="GO" id="GO:0000160">
    <property type="term" value="P:phosphorelay signal transduction system"/>
    <property type="evidence" value="ECO:0007669"/>
    <property type="project" value="InterPro"/>
</dbReference>
<dbReference type="STRING" id="1666911.HLUCCA11_02020"/>
<evidence type="ECO:0000256" key="1">
    <source>
        <dbReference type="ARBA" id="ARBA00022553"/>
    </source>
</evidence>
<dbReference type="CDD" id="cd17535">
    <property type="entry name" value="REC_NarL-like"/>
    <property type="match status" value="1"/>
</dbReference>
<feature type="domain" description="Response regulatory" evidence="5">
    <location>
        <begin position="10"/>
        <end position="127"/>
    </location>
</feature>
<dbReference type="CDD" id="cd06170">
    <property type="entry name" value="LuxR_C_like"/>
    <property type="match status" value="1"/>
</dbReference>
<dbReference type="Gene3D" id="3.40.50.2300">
    <property type="match status" value="1"/>
</dbReference>
<sequence length="239" mass="26038">MTIKTDEEISVALVEDHDLTRMGLRAAFRQAGLRFVGEADNGLKGLTLLQEMSPDVAVVDVGLPDIDGIELIQRYKKDNPESSTRILMLTMHDSEKAVLAAFAAGADSYCTKEIETQDLITAIKETQAGHSWIDPSIASLVLSQVKPKVAVGESFNSKTVEIRAVEPEYEQIIEAYPLTDRELEILECIVAGCSNAKIAEQLFVTVGTVKTHVRNILNKLGASDRTQAAVRALRSGLIS</sequence>
<keyword evidence="2" id="KW-0238">DNA-binding</keyword>
<dbReference type="InterPro" id="IPR016032">
    <property type="entry name" value="Sig_transdc_resp-reg_C-effctor"/>
</dbReference>
<dbReference type="PROSITE" id="PS00622">
    <property type="entry name" value="HTH_LUXR_1"/>
    <property type="match status" value="1"/>
</dbReference>
<dbReference type="GO" id="GO:0003677">
    <property type="term" value="F:DNA binding"/>
    <property type="evidence" value="ECO:0007669"/>
    <property type="project" value="UniProtKB-KW"/>
</dbReference>
<evidence type="ECO:0000259" key="4">
    <source>
        <dbReference type="PROSITE" id="PS50043"/>
    </source>
</evidence>
<evidence type="ECO:0000313" key="7">
    <source>
        <dbReference type="Proteomes" id="UP000050465"/>
    </source>
</evidence>
<dbReference type="Proteomes" id="UP000050465">
    <property type="component" value="Unassembled WGS sequence"/>
</dbReference>
<evidence type="ECO:0000259" key="5">
    <source>
        <dbReference type="PROSITE" id="PS50110"/>
    </source>
</evidence>
<dbReference type="SMART" id="SM00448">
    <property type="entry name" value="REC"/>
    <property type="match status" value="1"/>
</dbReference>
<dbReference type="PANTHER" id="PTHR43214">
    <property type="entry name" value="TWO-COMPONENT RESPONSE REGULATOR"/>
    <property type="match status" value="1"/>
</dbReference>
<gene>
    <name evidence="6" type="ORF">HLUCCA11_02020</name>
</gene>
<name>A0A0P8C663_9CYAN</name>
<dbReference type="PANTHER" id="PTHR43214:SF43">
    <property type="entry name" value="TWO-COMPONENT RESPONSE REGULATOR"/>
    <property type="match status" value="1"/>
</dbReference>
<dbReference type="InterPro" id="IPR000792">
    <property type="entry name" value="Tscrpt_reg_LuxR_C"/>
</dbReference>
<organism evidence="6 7">
    <name type="scientific">Phormidesmis priestleyi Ana</name>
    <dbReference type="NCBI Taxonomy" id="1666911"/>
    <lineage>
        <taxon>Bacteria</taxon>
        <taxon>Bacillati</taxon>
        <taxon>Cyanobacteriota</taxon>
        <taxon>Cyanophyceae</taxon>
        <taxon>Leptolyngbyales</taxon>
        <taxon>Leptolyngbyaceae</taxon>
        <taxon>Phormidesmis</taxon>
    </lineage>
</organism>
<reference evidence="6 7" key="1">
    <citation type="submission" date="2015-09" db="EMBL/GenBank/DDBJ databases">
        <title>Identification and resolution of microdiversity through metagenomic sequencing of parallel consortia.</title>
        <authorList>
            <person name="Nelson W.C."/>
            <person name="Romine M.F."/>
            <person name="Lindemann S.R."/>
        </authorList>
    </citation>
    <scope>NUCLEOTIDE SEQUENCE [LARGE SCALE GENOMIC DNA]</scope>
    <source>
        <strain evidence="6">Ana</strain>
    </source>
</reference>
<dbReference type="Pfam" id="PF00072">
    <property type="entry name" value="Response_reg"/>
    <property type="match status" value="1"/>
</dbReference>
<dbReference type="Pfam" id="PF00196">
    <property type="entry name" value="GerE"/>
    <property type="match status" value="1"/>
</dbReference>
<feature type="domain" description="HTH luxR-type" evidence="4">
    <location>
        <begin position="171"/>
        <end position="236"/>
    </location>
</feature>
<dbReference type="SUPFAM" id="SSF52172">
    <property type="entry name" value="CheY-like"/>
    <property type="match status" value="1"/>
</dbReference>
<dbReference type="InterPro" id="IPR001789">
    <property type="entry name" value="Sig_transdc_resp-reg_receiver"/>
</dbReference>
<evidence type="ECO:0000313" key="6">
    <source>
        <dbReference type="EMBL" id="KPQ37230.1"/>
    </source>
</evidence>
<keyword evidence="1 3" id="KW-0597">Phosphoprotein</keyword>
<dbReference type="PROSITE" id="PS50043">
    <property type="entry name" value="HTH_LUXR_2"/>
    <property type="match status" value="1"/>
</dbReference>
<evidence type="ECO:0000256" key="2">
    <source>
        <dbReference type="ARBA" id="ARBA00023125"/>
    </source>
</evidence>
<dbReference type="EMBL" id="LJZR01000002">
    <property type="protein sequence ID" value="KPQ37230.1"/>
    <property type="molecule type" value="Genomic_DNA"/>
</dbReference>
<dbReference type="PATRIC" id="fig|1666911.3.peg.1633"/>